<comment type="caution">
    <text evidence="2">The sequence shown here is derived from an EMBL/GenBank/DDBJ whole genome shotgun (WGS) entry which is preliminary data.</text>
</comment>
<dbReference type="OrthoDB" id="4192346at2"/>
<feature type="compositionally biased region" description="Basic and acidic residues" evidence="1">
    <location>
        <begin position="478"/>
        <end position="488"/>
    </location>
</feature>
<proteinExistence type="predicted"/>
<dbReference type="EMBL" id="LOCL01000032">
    <property type="protein sequence ID" value="KUF18005.1"/>
    <property type="molecule type" value="Genomic_DNA"/>
</dbReference>
<dbReference type="AlphaFoldDB" id="A0A0W7X570"/>
<feature type="region of interest" description="Disordered" evidence="1">
    <location>
        <begin position="225"/>
        <end position="270"/>
    </location>
</feature>
<evidence type="ECO:0000313" key="2">
    <source>
        <dbReference type="EMBL" id="KUF18005.1"/>
    </source>
</evidence>
<keyword evidence="3" id="KW-1185">Reference proteome</keyword>
<sequence>MTDDTPGSHVRPPDSAPFRPAETAADVAEHLAAAIGTEAWSVAHTGAAALLDPGDGSAVERIRAWAAEAQRRDATGQDEFLLDSVPYVQQELASALAAHPQQESQARQLTNTVHDLLTTADTTGLTGTADTTGTQSTTGTTGTTGTQSTKGTTGTASAQIATADGHGTVNAVQHGNIYHQVVLGHTERPRRMSRGAAGAVVGVAGAGAAVAGTVAAPHLAGAGDDAAAADLPQGPLADPAAPVTAPGPPPAAPPPPPVPPSVGAGGPVSGGAAVTKTTTVISKAAGAMGAGGAGVGMPAVITMVTVVAVAVTSVTVVVSRTGERASCGSAVDGRSATAALAEAARRTGNTSYRFTVHRGTHRVMGAADPRSRSAWFTQQVGDGPSVAGTIARGKVILPKGTAVPAGADRGLVRSDGAFTDAVDPTAAARLLRSVITAERDGCDFEGTLRPVAPPSAPSASNRGETVADAEPNAWRPQHAPDARSKALRADPATARNALRAPSRDALRAAPSAPSASPSPSPSLSTRPSRPSRPSGSATAFTARIDKRGRLVRLDVDAVPQPGGAAAVSARYSHFGLAVTPSVPPTPSAGGGSSAPASDSAVQLDGRWAGNWSVVVVNGTFDASLKEDGGRITGDLTVSGIEGCDLNGALTGTLNGDRITFGSAGGTTAITFSGTVSGDSMKGEFSTACQGGAKGGWAAKRVP</sequence>
<gene>
    <name evidence="2" type="ORF">AT728_20380</name>
</gene>
<dbReference type="Proteomes" id="UP000054804">
    <property type="component" value="Unassembled WGS sequence"/>
</dbReference>
<protein>
    <submittedName>
        <fullName evidence="2">Uncharacterized protein</fullName>
    </submittedName>
</protein>
<feature type="compositionally biased region" description="Low complexity" evidence="1">
    <location>
        <begin position="225"/>
        <end position="244"/>
    </location>
</feature>
<dbReference type="STRING" id="1765722.AT728_20380"/>
<name>A0A0W7X570_9ACTN</name>
<organism evidence="2 3">
    <name type="scientific">Streptomyces silvensis</name>
    <dbReference type="NCBI Taxonomy" id="1765722"/>
    <lineage>
        <taxon>Bacteria</taxon>
        <taxon>Bacillati</taxon>
        <taxon>Actinomycetota</taxon>
        <taxon>Actinomycetes</taxon>
        <taxon>Kitasatosporales</taxon>
        <taxon>Streptomycetaceae</taxon>
        <taxon>Streptomyces</taxon>
    </lineage>
</organism>
<dbReference type="RefSeq" id="WP_058847783.1">
    <property type="nucleotide sequence ID" value="NZ_LOCL01000032.1"/>
</dbReference>
<feature type="compositionally biased region" description="Low complexity" evidence="1">
    <location>
        <begin position="507"/>
        <end position="539"/>
    </location>
</feature>
<feature type="region of interest" description="Disordered" evidence="1">
    <location>
        <begin position="122"/>
        <end position="153"/>
    </location>
</feature>
<evidence type="ECO:0000256" key="1">
    <source>
        <dbReference type="SAM" id="MobiDB-lite"/>
    </source>
</evidence>
<feature type="compositionally biased region" description="Pro residues" evidence="1">
    <location>
        <begin position="245"/>
        <end position="260"/>
    </location>
</feature>
<evidence type="ECO:0000313" key="3">
    <source>
        <dbReference type="Proteomes" id="UP000054804"/>
    </source>
</evidence>
<feature type="region of interest" description="Disordered" evidence="1">
    <location>
        <begin position="445"/>
        <end position="540"/>
    </location>
</feature>
<accession>A0A0W7X570</accession>
<reference evidence="2 3" key="1">
    <citation type="submission" date="2015-12" db="EMBL/GenBank/DDBJ databases">
        <title>Draft genome sequence of Streptomyces silvensis ATCC 53525, a producer of novel hormone antagonists.</title>
        <authorList>
            <person name="Johnston C.W."/>
            <person name="Li Y."/>
            <person name="Magarvey N.A."/>
        </authorList>
    </citation>
    <scope>NUCLEOTIDE SEQUENCE [LARGE SCALE GENOMIC DNA]</scope>
    <source>
        <strain evidence="2 3">ATCC 53525</strain>
    </source>
</reference>